<keyword evidence="4" id="KW-1185">Reference proteome</keyword>
<dbReference type="PANTHER" id="PTHR47130">
    <property type="entry name" value="SI:DKEY-19B23.11-RELATED"/>
    <property type="match status" value="1"/>
</dbReference>
<protein>
    <submittedName>
        <fullName evidence="3">ZP2 protein</fullName>
    </submittedName>
</protein>
<dbReference type="Proteomes" id="UP000564407">
    <property type="component" value="Unassembled WGS sequence"/>
</dbReference>
<dbReference type="AlphaFoldDB" id="A0A7K6GA58"/>
<accession>A0A7K6GA58</accession>
<gene>
    <name evidence="3" type="primary">Zp2_2</name>
    <name evidence="3" type="ORF">MALELE_R13758</name>
</gene>
<feature type="non-terminal residue" evidence="3">
    <location>
        <position position="815"/>
    </location>
</feature>
<name>A0A7K6GA58_9PASS</name>
<dbReference type="Pfam" id="PF23344">
    <property type="entry name" value="ZP-N"/>
    <property type="match status" value="1"/>
</dbReference>
<sequence length="815" mass="91204">AGPMSSECLGNLLRITLSAEHFEDKYLSLSIVDHSGTAWELDEAMAAQCGYTVTYSTWSSIEFRASAASCHSHMEKDMFTVTLQIKASHTADMKNATSHLRSVSCPNGPWSPRELICESSYMEVSVRRECPQAIKDFIQDELEDWALVFPEAKAEASIWQTVFHQPEEKRAVLMSNAWRAGYGLNATASRVLLRVPYTAAQVQLLEDQGIAFSVLRSSTLYKYQGVILMVDTGVACPVGGVHYVNKTITWTVPKHIPLLSAGVTSFKDVHVEAGVDLHKLSAKEMASRNYVLLNELNAITMKIPIGAEGGYYKTSVSNGQLGAKYTINLFLEHQWEDDKWGLTKHTIIKEIETPFEQVEIAVTNNLNLSARLMNVTVGTFLPDVELVSLIIEGVTVAVGEAVQHGYLIHGIRYSNGSKAYVIQVPLDAPSVKKEYMREDMRAYTLNVTLAFITHPSSQTFVIPVVALSALKDAVLPQARGFCDGRNLHLIITHGNVDQNWLPFISDWQLTPEAAQKHNYSLRDNGTHLMISVPFLSSHVSYEGFHTSAIKASLYLTLKDGITLAQRRNFSVSCIFSPSELIQCLPNGTVIVTAIKLEGGEDLDTGLLVLRDRECKPSLVTEKTATFKFSVNTCGTSSKARTYTALIYENEVLYFRPGHDTPVYRLQFLCSYAVKQTVGVQYESKNTAPSVKPGLGCLALSLKLFKEKSYSELYQESEYPVVKYLGEALYFEVELLQPKDARLDLNLEDCWATNSQSQDSLPQWHILIHGCENNQDSYRTVFHKVDYSLRVKFPQHLKRFEVRMFTFVQSTSLLQE</sequence>
<keyword evidence="1" id="KW-1015">Disulfide bond</keyword>
<dbReference type="InterPro" id="IPR055356">
    <property type="entry name" value="ZP-N"/>
</dbReference>
<dbReference type="PANTHER" id="PTHR47130:SF3">
    <property type="entry name" value="ZONA PELLUCIDA PROTEIN"/>
    <property type="match status" value="1"/>
</dbReference>
<evidence type="ECO:0000313" key="3">
    <source>
        <dbReference type="EMBL" id="NWV60199.1"/>
    </source>
</evidence>
<dbReference type="InterPro" id="IPR058876">
    <property type="entry name" value="Ig-like_ZP"/>
</dbReference>
<reference evidence="3 4" key="1">
    <citation type="submission" date="2019-09" db="EMBL/GenBank/DDBJ databases">
        <title>Bird 10,000 Genomes (B10K) Project - Family phase.</title>
        <authorList>
            <person name="Zhang G."/>
        </authorList>
    </citation>
    <scope>NUCLEOTIDE SEQUENCE [LARGE SCALE GENOMIC DNA]</scope>
    <source>
        <strain evidence="3">B10K-DU-029-44</strain>
        <tissue evidence="3">Heart</tissue>
    </source>
</reference>
<dbReference type="Pfam" id="PF00100">
    <property type="entry name" value="Zona_pellucida"/>
    <property type="match status" value="1"/>
</dbReference>
<dbReference type="EMBL" id="VZRP01002814">
    <property type="protein sequence ID" value="NWV60199.1"/>
    <property type="molecule type" value="Genomic_DNA"/>
</dbReference>
<dbReference type="InterPro" id="IPR001507">
    <property type="entry name" value="ZP_dom"/>
</dbReference>
<feature type="non-terminal residue" evidence="3">
    <location>
        <position position="1"/>
    </location>
</feature>
<dbReference type="PROSITE" id="PS51034">
    <property type="entry name" value="ZP_2"/>
    <property type="match status" value="1"/>
</dbReference>
<dbReference type="Gene3D" id="2.60.40.3210">
    <property type="entry name" value="Zona pellucida, ZP-N domain"/>
    <property type="match status" value="1"/>
</dbReference>
<evidence type="ECO:0000313" key="4">
    <source>
        <dbReference type="Proteomes" id="UP000564407"/>
    </source>
</evidence>
<organism evidence="3 4">
    <name type="scientific">Malurus elegans</name>
    <name type="common">Red-winged fairywren</name>
    <dbReference type="NCBI Taxonomy" id="720584"/>
    <lineage>
        <taxon>Eukaryota</taxon>
        <taxon>Metazoa</taxon>
        <taxon>Chordata</taxon>
        <taxon>Craniata</taxon>
        <taxon>Vertebrata</taxon>
        <taxon>Euteleostomi</taxon>
        <taxon>Archelosauria</taxon>
        <taxon>Archosauria</taxon>
        <taxon>Dinosauria</taxon>
        <taxon>Saurischia</taxon>
        <taxon>Theropoda</taxon>
        <taxon>Coelurosauria</taxon>
        <taxon>Aves</taxon>
        <taxon>Neognathae</taxon>
        <taxon>Neoaves</taxon>
        <taxon>Telluraves</taxon>
        <taxon>Australaves</taxon>
        <taxon>Passeriformes</taxon>
        <taxon>Meliphagoidea</taxon>
        <taxon>Maluridae</taxon>
        <taxon>Malurus</taxon>
    </lineage>
</organism>
<evidence type="ECO:0000256" key="1">
    <source>
        <dbReference type="ARBA" id="ARBA00023157"/>
    </source>
</evidence>
<dbReference type="Pfam" id="PF26562">
    <property type="entry name" value="Ig-like"/>
    <property type="match status" value="1"/>
</dbReference>
<evidence type="ECO:0000259" key="2">
    <source>
        <dbReference type="PROSITE" id="PS51034"/>
    </source>
</evidence>
<dbReference type="InterPro" id="IPR042235">
    <property type="entry name" value="ZP-C_dom"/>
</dbReference>
<dbReference type="SMART" id="SM00241">
    <property type="entry name" value="ZP"/>
    <property type="match status" value="1"/>
</dbReference>
<feature type="domain" description="ZP" evidence="2">
    <location>
        <begin position="582"/>
        <end position="815"/>
    </location>
</feature>
<proteinExistence type="predicted"/>
<comment type="caution">
    <text evidence="3">The sequence shown here is derived from an EMBL/GenBank/DDBJ whole genome shotgun (WGS) entry which is preliminary data.</text>
</comment>
<dbReference type="InterPro" id="IPR055355">
    <property type="entry name" value="ZP-C"/>
</dbReference>
<dbReference type="Gene3D" id="2.60.40.4100">
    <property type="entry name" value="Zona pellucida, ZP-C domain"/>
    <property type="match status" value="1"/>
</dbReference>